<reference evidence="2 3" key="1">
    <citation type="submission" date="2014-04" db="EMBL/GenBank/DDBJ databases">
        <title>Marinobacterium kochiensis sp. nov., isolated from sediment sample collected from Kochi backwaters in Kerala, India.</title>
        <authorList>
            <person name="Singh A."/>
            <person name="Pinnaka A.K."/>
        </authorList>
    </citation>
    <scope>NUCLEOTIDE SEQUENCE [LARGE SCALE GENOMIC DNA]</scope>
    <source>
        <strain evidence="2 3">AK27</strain>
    </source>
</reference>
<keyword evidence="3" id="KW-1185">Reference proteome</keyword>
<dbReference type="GO" id="GO:0005737">
    <property type="term" value="C:cytoplasm"/>
    <property type="evidence" value="ECO:0007669"/>
    <property type="project" value="TreeGrafter"/>
</dbReference>
<comment type="caution">
    <text evidence="2">The sequence shown here is derived from an EMBL/GenBank/DDBJ whole genome shotgun (WGS) entry which is preliminary data.</text>
</comment>
<dbReference type="OrthoDB" id="9808276at2"/>
<dbReference type="PANTHER" id="PTHR48079:SF6">
    <property type="entry name" value="NAD(P)-BINDING DOMAIN-CONTAINING PROTEIN-RELATED"/>
    <property type="match status" value="1"/>
</dbReference>
<dbReference type="PANTHER" id="PTHR48079">
    <property type="entry name" value="PROTEIN YEEZ"/>
    <property type="match status" value="1"/>
</dbReference>
<dbReference type="AlphaFoldDB" id="A0A081FYI4"/>
<protein>
    <submittedName>
        <fullName evidence="2">Nucleoside-diphosphate-sugar epimerase</fullName>
    </submittedName>
</protein>
<dbReference type="STRING" id="1232683.ADIMK_2368"/>
<dbReference type="RefSeq" id="WP_036188251.1">
    <property type="nucleotide sequence ID" value="NZ_JMQN01000036.1"/>
</dbReference>
<name>A0A081FYI4_9GAMM</name>
<dbReference type="CDD" id="cd05266">
    <property type="entry name" value="SDR_a4"/>
    <property type="match status" value="1"/>
</dbReference>
<evidence type="ECO:0000313" key="3">
    <source>
        <dbReference type="Proteomes" id="UP000028252"/>
    </source>
</evidence>
<dbReference type="Pfam" id="PF01370">
    <property type="entry name" value="Epimerase"/>
    <property type="match status" value="1"/>
</dbReference>
<proteinExistence type="predicted"/>
<dbReference type="InterPro" id="IPR036291">
    <property type="entry name" value="NAD(P)-bd_dom_sf"/>
</dbReference>
<feature type="domain" description="NAD-dependent epimerase/dehydratase" evidence="1">
    <location>
        <begin position="6"/>
        <end position="176"/>
    </location>
</feature>
<dbReference type="InterPro" id="IPR001509">
    <property type="entry name" value="Epimerase_deHydtase"/>
</dbReference>
<organism evidence="2 3">
    <name type="scientific">Marinobacterium lacunae</name>
    <dbReference type="NCBI Taxonomy" id="1232683"/>
    <lineage>
        <taxon>Bacteria</taxon>
        <taxon>Pseudomonadati</taxon>
        <taxon>Pseudomonadota</taxon>
        <taxon>Gammaproteobacteria</taxon>
        <taxon>Oceanospirillales</taxon>
        <taxon>Oceanospirillaceae</taxon>
        <taxon>Marinobacterium</taxon>
    </lineage>
</organism>
<dbReference type="GO" id="GO:0004029">
    <property type="term" value="F:aldehyde dehydrogenase (NAD+) activity"/>
    <property type="evidence" value="ECO:0007669"/>
    <property type="project" value="TreeGrafter"/>
</dbReference>
<evidence type="ECO:0000259" key="1">
    <source>
        <dbReference type="Pfam" id="PF01370"/>
    </source>
</evidence>
<accession>A0A081FYI4</accession>
<dbReference type="Gene3D" id="3.40.50.720">
    <property type="entry name" value="NAD(P)-binding Rossmann-like Domain"/>
    <property type="match status" value="1"/>
</dbReference>
<dbReference type="InterPro" id="IPR051783">
    <property type="entry name" value="NAD(P)-dependent_oxidoreduct"/>
</dbReference>
<dbReference type="eggNOG" id="COG0451">
    <property type="taxonomic scope" value="Bacteria"/>
</dbReference>
<dbReference type="PATRIC" id="fig|1232683.4.peg.2327"/>
<dbReference type="EMBL" id="JMQN01000036">
    <property type="protein sequence ID" value="KEA63589.1"/>
    <property type="molecule type" value="Genomic_DNA"/>
</dbReference>
<evidence type="ECO:0000313" key="2">
    <source>
        <dbReference type="EMBL" id="KEA63589.1"/>
    </source>
</evidence>
<sequence length="277" mass="30471">MHTTRVLIAGCGDVGTALGLRLSAEGAEVHGLRRTINQLPKPIQPIAADLAASGPLPALPACDYLVYCAAAKSRDLDIYRAVYVDGLRRTLAALPVPPKRLFLTSSTGVYGQHDHEWVDEFSPTEPDSPTGQILLESETEARNAGCPATVVRFSGIYGPDRNHLISQVRSGIQAPETPIHYSNRIHRDDCAGILTHLIRQDLLGEQLSPLYLASDDAPTPIHDVMAWLAEQTESPVTQWREVRRGGSKRCRNQRIKASGYQFIHSDYRSGYAAQLER</sequence>
<gene>
    <name evidence="2" type="ORF">ADIMK_2368</name>
</gene>
<dbReference type="SUPFAM" id="SSF51735">
    <property type="entry name" value="NAD(P)-binding Rossmann-fold domains"/>
    <property type="match status" value="1"/>
</dbReference>
<dbReference type="Proteomes" id="UP000028252">
    <property type="component" value="Unassembled WGS sequence"/>
</dbReference>